<dbReference type="AlphaFoldDB" id="A0ABD2WU30"/>
<gene>
    <name evidence="2" type="ORF">TKK_009859</name>
</gene>
<sequence>MHPDMVLALASRMLVMGGHLKLIQARYNLDMDRFRAYVRLHRFQYGESERLRLSEIVMRFRAYEKQVDQCSSRPQRPSNIDDFNGGDDDENSNASAVSIAPTVTSELAAAEWVLSTDDDETRSWWSLTLNSPMPDEPEINKDNDNRNDNDKDNDKDKDKLDIDESTCSSSIYFGSERPSSTSSAAFADNEEDMCFCGRGFVSPAYGGSGRSCASCVASGLVIEPSANDQQQQREIRRQEQIEERERQRLAAYNLSLQVSIQQVNEDPTISPTRKRRKIDPDTLFNLQNMIKWFAEHSKAAKCNV</sequence>
<dbReference type="Proteomes" id="UP001627154">
    <property type="component" value="Unassembled WGS sequence"/>
</dbReference>
<name>A0ABD2WU30_9HYME</name>
<feature type="region of interest" description="Disordered" evidence="1">
    <location>
        <begin position="126"/>
        <end position="161"/>
    </location>
</feature>
<feature type="region of interest" description="Disordered" evidence="1">
    <location>
        <begin position="67"/>
        <end position="94"/>
    </location>
</feature>
<evidence type="ECO:0000313" key="3">
    <source>
        <dbReference type="Proteomes" id="UP001627154"/>
    </source>
</evidence>
<accession>A0ABD2WU30</accession>
<feature type="compositionally biased region" description="Polar residues" evidence="1">
    <location>
        <begin position="68"/>
        <end position="78"/>
    </location>
</feature>
<comment type="caution">
    <text evidence="2">The sequence shown here is derived from an EMBL/GenBank/DDBJ whole genome shotgun (WGS) entry which is preliminary data.</text>
</comment>
<organism evidence="2 3">
    <name type="scientific">Trichogramma kaykai</name>
    <dbReference type="NCBI Taxonomy" id="54128"/>
    <lineage>
        <taxon>Eukaryota</taxon>
        <taxon>Metazoa</taxon>
        <taxon>Ecdysozoa</taxon>
        <taxon>Arthropoda</taxon>
        <taxon>Hexapoda</taxon>
        <taxon>Insecta</taxon>
        <taxon>Pterygota</taxon>
        <taxon>Neoptera</taxon>
        <taxon>Endopterygota</taxon>
        <taxon>Hymenoptera</taxon>
        <taxon>Apocrita</taxon>
        <taxon>Proctotrupomorpha</taxon>
        <taxon>Chalcidoidea</taxon>
        <taxon>Trichogrammatidae</taxon>
        <taxon>Trichogramma</taxon>
    </lineage>
</organism>
<dbReference type="EMBL" id="JBJJXI010000074">
    <property type="protein sequence ID" value="KAL3395982.1"/>
    <property type="molecule type" value="Genomic_DNA"/>
</dbReference>
<protein>
    <submittedName>
        <fullName evidence="2">Uncharacterized protein</fullName>
    </submittedName>
</protein>
<evidence type="ECO:0000256" key="1">
    <source>
        <dbReference type="SAM" id="MobiDB-lite"/>
    </source>
</evidence>
<feature type="compositionally biased region" description="Basic and acidic residues" evidence="1">
    <location>
        <begin position="138"/>
        <end position="161"/>
    </location>
</feature>
<evidence type="ECO:0000313" key="2">
    <source>
        <dbReference type="EMBL" id="KAL3395982.1"/>
    </source>
</evidence>
<proteinExistence type="predicted"/>
<keyword evidence="3" id="KW-1185">Reference proteome</keyword>
<reference evidence="2 3" key="1">
    <citation type="journal article" date="2024" name="bioRxiv">
        <title>A reference genome for Trichogramma kaykai: A tiny desert-dwelling parasitoid wasp with competing sex-ratio distorters.</title>
        <authorList>
            <person name="Culotta J."/>
            <person name="Lindsey A.R."/>
        </authorList>
    </citation>
    <scope>NUCLEOTIDE SEQUENCE [LARGE SCALE GENOMIC DNA]</scope>
    <source>
        <strain evidence="2 3">KSX58</strain>
    </source>
</reference>